<reference evidence="3 4" key="1">
    <citation type="journal article" date="2018" name="Mol. Ecol.">
        <title>The obligate alkalophilic soda-lake fungus Sodiomyces alkalinus has shifted to a protein diet.</title>
        <authorList>
            <person name="Grum-Grzhimaylo A.A."/>
            <person name="Falkoski D.L."/>
            <person name="van den Heuvel J."/>
            <person name="Valero-Jimenez C.A."/>
            <person name="Min B."/>
            <person name="Choi I.G."/>
            <person name="Lipzen A."/>
            <person name="Daum C.G."/>
            <person name="Aanen D.K."/>
            <person name="Tsang A."/>
            <person name="Henrissat B."/>
            <person name="Bilanenko E.N."/>
            <person name="de Vries R.P."/>
            <person name="van Kan J.A.L."/>
            <person name="Grigoriev I.V."/>
            <person name="Debets A.J.M."/>
        </authorList>
    </citation>
    <scope>NUCLEOTIDE SEQUENCE [LARGE SCALE GENOMIC DNA]</scope>
    <source>
        <strain evidence="3 4">F11</strain>
    </source>
</reference>
<name>A0A3N2PZX4_SODAK</name>
<evidence type="ECO:0008006" key="5">
    <source>
        <dbReference type="Google" id="ProtNLM"/>
    </source>
</evidence>
<proteinExistence type="predicted"/>
<keyword evidence="2" id="KW-0812">Transmembrane</keyword>
<dbReference type="STRING" id="1314773.A0A3N2PZX4"/>
<accession>A0A3N2PZX4</accession>
<evidence type="ECO:0000256" key="2">
    <source>
        <dbReference type="SAM" id="Phobius"/>
    </source>
</evidence>
<feature type="transmembrane region" description="Helical" evidence="2">
    <location>
        <begin position="362"/>
        <end position="385"/>
    </location>
</feature>
<sequence>MSNLSVPDPEYPLDHICSVIWDNTLYTFSAGAFQALPLEPGAKWRRLEAGQAVDGGVCVGTTPEDPSRAALWIIGGQASTPDYPGLQKYTYSTGTWEIIHTQPVARDRRWHGAVYLPATDKIVTSSTFTIDASEPYEVRAHDSIAPAVTNPILLRCQNTAVMLFTQPLGKDISAVKAVLVEGDDGSKNLMTFDMSEVPNKVDRMVLAGAGGAPVGISTSRASPKLLGRDLTLEDWPQYNDTNVPEVALVLAGGNPESPLTIFDIRNNAWEDAGLFLASEQQVLSLGSSSASASSTSTSTQASSSASASSSVSLVLSSISSSATRLASTVPSSAVPASATASASETPVVAVGGSSRSSLDSNAILGIVLGSITGFILLLGLILCLIRRKAMQRHNPPHGNLDRSASNAGSEMMAESDFEKQLVMTTNKSRFRGHQPAGSQSSFSSMAILMGQLNQQKPGQKQERSQAPRRSSTSSSFNKGIKGKISHPIPQMRDEAALKTEGQTATRNEKSVASAAHVAGGQPRPVPPPGVAQDDGTRRSSGWNRYWSGGSALNILGYGNQKRTTVGSDASHYSNTHHRVTQDSATVPPLNLSMEGRPQINRVMSGSPTISNYNNANWRHEEMSGKIERPVSAASSGYSSGVPESVRDTYDPLTDKKPWGSERAPSSAYSETFYHPTSLAPSTRQPQPPPVLNDASRRPHMTTPSTSSDMSWLKLGDDNNTGYANSRVRI</sequence>
<feature type="region of interest" description="Disordered" evidence="1">
    <location>
        <begin position="628"/>
        <end position="729"/>
    </location>
</feature>
<feature type="region of interest" description="Disordered" evidence="1">
    <location>
        <begin position="392"/>
        <end position="413"/>
    </location>
</feature>
<evidence type="ECO:0000313" key="3">
    <source>
        <dbReference type="EMBL" id="ROT40064.1"/>
    </source>
</evidence>
<dbReference type="SUPFAM" id="SSF117281">
    <property type="entry name" value="Kelch motif"/>
    <property type="match status" value="1"/>
</dbReference>
<dbReference type="Proteomes" id="UP000272025">
    <property type="component" value="Unassembled WGS sequence"/>
</dbReference>
<feature type="compositionally biased region" description="Low complexity" evidence="1">
    <location>
        <begin position="629"/>
        <end position="642"/>
    </location>
</feature>
<dbReference type="EMBL" id="ML119053">
    <property type="protein sequence ID" value="ROT40064.1"/>
    <property type="molecule type" value="Genomic_DNA"/>
</dbReference>
<organism evidence="3 4">
    <name type="scientific">Sodiomyces alkalinus (strain CBS 110278 / VKM F-3762 / F11)</name>
    <name type="common">Alkaliphilic filamentous fungus</name>
    <dbReference type="NCBI Taxonomy" id="1314773"/>
    <lineage>
        <taxon>Eukaryota</taxon>
        <taxon>Fungi</taxon>
        <taxon>Dikarya</taxon>
        <taxon>Ascomycota</taxon>
        <taxon>Pezizomycotina</taxon>
        <taxon>Sordariomycetes</taxon>
        <taxon>Hypocreomycetidae</taxon>
        <taxon>Glomerellales</taxon>
        <taxon>Plectosphaerellaceae</taxon>
        <taxon>Sodiomyces</taxon>
    </lineage>
</organism>
<evidence type="ECO:0000256" key="1">
    <source>
        <dbReference type="SAM" id="MobiDB-lite"/>
    </source>
</evidence>
<keyword evidence="2" id="KW-1133">Transmembrane helix</keyword>
<keyword evidence="2" id="KW-0472">Membrane</keyword>
<dbReference type="RefSeq" id="XP_028467870.1">
    <property type="nucleotide sequence ID" value="XM_028612852.1"/>
</dbReference>
<dbReference type="GeneID" id="39581330"/>
<dbReference type="AlphaFoldDB" id="A0A3N2PZX4"/>
<feature type="compositionally biased region" description="Basic and acidic residues" evidence="1">
    <location>
        <begin position="644"/>
        <end position="659"/>
    </location>
</feature>
<feature type="region of interest" description="Disordered" evidence="1">
    <location>
        <begin position="453"/>
        <end position="544"/>
    </location>
</feature>
<dbReference type="InterPro" id="IPR015915">
    <property type="entry name" value="Kelch-typ_b-propeller"/>
</dbReference>
<evidence type="ECO:0000313" key="4">
    <source>
        <dbReference type="Proteomes" id="UP000272025"/>
    </source>
</evidence>
<feature type="region of interest" description="Disordered" evidence="1">
    <location>
        <begin position="566"/>
        <end position="590"/>
    </location>
</feature>
<gene>
    <name evidence="3" type="ORF">SODALDRAFT_339364</name>
</gene>
<keyword evidence="4" id="KW-1185">Reference proteome</keyword>
<dbReference type="OrthoDB" id="5352000at2759"/>
<protein>
    <recommendedName>
        <fullName evidence="5">Pre-mRNA splicing factor CLF1</fullName>
    </recommendedName>
</protein>